<dbReference type="GO" id="GO:0009229">
    <property type="term" value="P:thiamine diphosphate biosynthetic process"/>
    <property type="evidence" value="ECO:0007669"/>
    <property type="project" value="UniProtKB-UniRule"/>
</dbReference>
<dbReference type="EC" id="2.7.4.16" evidence="2"/>
<dbReference type="Gene3D" id="3.90.650.10">
    <property type="entry name" value="PurM-like C-terminal domain"/>
    <property type="match status" value="1"/>
</dbReference>
<proteinExistence type="inferred from homology"/>
<dbReference type="PANTHER" id="PTHR30270">
    <property type="entry name" value="THIAMINE-MONOPHOSPHATE KINASE"/>
    <property type="match status" value="1"/>
</dbReference>
<comment type="catalytic activity">
    <reaction evidence="2">
        <text>thiamine phosphate + ATP = thiamine diphosphate + ADP</text>
        <dbReference type="Rhea" id="RHEA:15913"/>
        <dbReference type="ChEBI" id="CHEBI:30616"/>
        <dbReference type="ChEBI" id="CHEBI:37575"/>
        <dbReference type="ChEBI" id="CHEBI:58937"/>
        <dbReference type="ChEBI" id="CHEBI:456216"/>
        <dbReference type="EC" id="2.7.4.16"/>
    </reaction>
</comment>
<dbReference type="InterPro" id="IPR036921">
    <property type="entry name" value="PurM-like_N_sf"/>
</dbReference>
<dbReference type="AlphaFoldDB" id="A0A1H1WMI3"/>
<dbReference type="GO" id="GO:0000287">
    <property type="term" value="F:magnesium ion binding"/>
    <property type="evidence" value="ECO:0007669"/>
    <property type="project" value="UniProtKB-UniRule"/>
</dbReference>
<keyword evidence="2" id="KW-0547">Nucleotide-binding</keyword>
<feature type="binding site" evidence="2">
    <location>
        <position position="218"/>
    </location>
    <ligand>
        <name>Mg(2+)</name>
        <dbReference type="ChEBI" id="CHEBI:18420"/>
        <label>3</label>
    </ligand>
</feature>
<protein>
    <recommendedName>
        <fullName evidence="2">Thiamine-monophosphate kinase</fullName>
        <shortName evidence="2">TMP kinase</shortName>
        <shortName evidence="2">Thiamine-phosphate kinase</shortName>
        <ecNumber evidence="2">2.7.4.16</ecNumber>
    </recommendedName>
</protein>
<dbReference type="Pfam" id="PF02769">
    <property type="entry name" value="AIRS_C"/>
    <property type="match status" value="1"/>
</dbReference>
<feature type="domain" description="PurM-like C-terminal" evidence="4">
    <location>
        <begin position="155"/>
        <end position="305"/>
    </location>
</feature>
<feature type="binding site" evidence="2">
    <location>
        <position position="58"/>
    </location>
    <ligand>
        <name>substrate</name>
    </ligand>
</feature>
<feature type="binding site" evidence="2">
    <location>
        <position position="268"/>
    </location>
    <ligand>
        <name>substrate</name>
    </ligand>
</feature>
<keyword evidence="1 2" id="KW-0784">Thiamine biosynthesis</keyword>
<dbReference type="UniPathway" id="UPA00060">
    <property type="reaction ID" value="UER00142"/>
</dbReference>
<reference evidence="6" key="1">
    <citation type="submission" date="2016-10" db="EMBL/GenBank/DDBJ databases">
        <authorList>
            <person name="Varghese N."/>
            <person name="Submissions S."/>
        </authorList>
    </citation>
    <scope>NUCLEOTIDE SEQUENCE [LARGE SCALE GENOMIC DNA]</scope>
    <source>
        <strain evidence="6">NRRL B-51270</strain>
    </source>
</reference>
<dbReference type="PIRSF" id="PIRSF005303">
    <property type="entry name" value="Thiam_monoph_kin"/>
    <property type="match status" value="1"/>
</dbReference>
<dbReference type="InterPro" id="IPR016188">
    <property type="entry name" value="PurM-like_N"/>
</dbReference>
<dbReference type="Gene3D" id="3.30.1330.10">
    <property type="entry name" value="PurM-like, N-terminal domain"/>
    <property type="match status" value="1"/>
</dbReference>
<keyword evidence="2" id="KW-0808">Transferase</keyword>
<feature type="binding site" evidence="2">
    <location>
        <position position="49"/>
    </location>
    <ligand>
        <name>Mg(2+)</name>
        <dbReference type="ChEBI" id="CHEBI:18420"/>
        <label>4</label>
    </ligand>
</feature>
<dbReference type="SUPFAM" id="SSF56042">
    <property type="entry name" value="PurM C-terminal domain-like"/>
    <property type="match status" value="1"/>
</dbReference>
<feature type="binding site" evidence="2">
    <location>
        <position position="50"/>
    </location>
    <ligand>
        <name>Mg(2+)</name>
        <dbReference type="ChEBI" id="CHEBI:18420"/>
        <label>1</label>
    </ligand>
</feature>
<dbReference type="PANTHER" id="PTHR30270:SF0">
    <property type="entry name" value="THIAMINE-MONOPHOSPHATE KINASE"/>
    <property type="match status" value="1"/>
</dbReference>
<dbReference type="NCBIfam" id="TIGR01379">
    <property type="entry name" value="thiL"/>
    <property type="match status" value="1"/>
</dbReference>
<feature type="binding site" evidence="2">
    <location>
        <position position="79"/>
    </location>
    <ligand>
        <name>Mg(2+)</name>
        <dbReference type="ChEBI" id="CHEBI:18420"/>
        <label>4</label>
    </ligand>
</feature>
<feature type="binding site" evidence="2">
    <location>
        <position position="79"/>
    </location>
    <ligand>
        <name>Mg(2+)</name>
        <dbReference type="ChEBI" id="CHEBI:18420"/>
        <label>3</label>
    </ligand>
</feature>
<comment type="miscellaneous">
    <text evidence="2">Reaction mechanism of ThiL seems to utilize a direct, inline transfer of the gamma-phosphate of ATP to TMP rather than a phosphorylated enzyme intermediate.</text>
</comment>
<dbReference type="SUPFAM" id="SSF55326">
    <property type="entry name" value="PurM N-terminal domain-like"/>
    <property type="match status" value="1"/>
</dbReference>
<feature type="binding site" evidence="2">
    <location>
        <position position="221"/>
    </location>
    <ligand>
        <name>Mg(2+)</name>
        <dbReference type="ChEBI" id="CHEBI:18420"/>
        <label>5</label>
    </ligand>
</feature>
<evidence type="ECO:0000313" key="6">
    <source>
        <dbReference type="Proteomes" id="UP000243207"/>
    </source>
</evidence>
<feature type="binding site" evidence="2">
    <location>
        <position position="79"/>
    </location>
    <ligand>
        <name>Mg(2+)</name>
        <dbReference type="ChEBI" id="CHEBI:18420"/>
        <label>2</label>
    </ligand>
</feature>
<feature type="domain" description="PurM-like N-terminal" evidence="3">
    <location>
        <begin position="32"/>
        <end position="142"/>
    </location>
</feature>
<dbReference type="Proteomes" id="UP000243207">
    <property type="component" value="Chromosome I"/>
</dbReference>
<gene>
    <name evidence="2" type="primary">thiL</name>
    <name evidence="5" type="ORF">SAMN05216421_2613</name>
</gene>
<evidence type="ECO:0000259" key="4">
    <source>
        <dbReference type="Pfam" id="PF02769"/>
    </source>
</evidence>
<feature type="binding site" evidence="2">
    <location>
        <position position="220"/>
    </location>
    <ligand>
        <name>ATP</name>
        <dbReference type="ChEBI" id="CHEBI:30616"/>
    </ligand>
</feature>
<dbReference type="CDD" id="cd02194">
    <property type="entry name" value="ThiL"/>
    <property type="match status" value="1"/>
</dbReference>
<dbReference type="STRING" id="487184.SAMN05216421_2613"/>
<keyword evidence="2 5" id="KW-0418">Kinase</keyword>
<keyword evidence="6" id="KW-1185">Reference proteome</keyword>
<comment type="caution">
    <text evidence="2">Lacks conserved residue(s) required for the propagation of feature annotation.</text>
</comment>
<dbReference type="Pfam" id="PF00586">
    <property type="entry name" value="AIRS"/>
    <property type="match status" value="1"/>
</dbReference>
<evidence type="ECO:0000256" key="2">
    <source>
        <dbReference type="HAMAP-Rule" id="MF_02128"/>
    </source>
</evidence>
<feature type="binding site" evidence="2">
    <location>
        <position position="51"/>
    </location>
    <ligand>
        <name>Mg(2+)</name>
        <dbReference type="ChEBI" id="CHEBI:18420"/>
        <label>2</label>
    </ligand>
</feature>
<keyword evidence="2" id="KW-0067">ATP-binding</keyword>
<comment type="pathway">
    <text evidence="2">Cofactor biosynthesis; thiamine diphosphate biosynthesis; thiamine diphosphate from thiamine phosphate: step 1/1.</text>
</comment>
<name>A0A1H1WMI3_9GAMM</name>
<dbReference type="EMBL" id="LT629736">
    <property type="protein sequence ID" value="SDS97811.1"/>
    <property type="molecule type" value="Genomic_DNA"/>
</dbReference>
<feature type="binding site" evidence="2">
    <location>
        <position position="34"/>
    </location>
    <ligand>
        <name>Mg(2+)</name>
        <dbReference type="ChEBI" id="CHEBI:18420"/>
        <label>4</label>
    </ligand>
</feature>
<evidence type="ECO:0000256" key="1">
    <source>
        <dbReference type="ARBA" id="ARBA00022977"/>
    </source>
</evidence>
<feature type="binding site" evidence="2">
    <location>
        <position position="323"/>
    </location>
    <ligand>
        <name>substrate</name>
    </ligand>
</feature>
<comment type="similarity">
    <text evidence="2">Belongs to the thiamine-monophosphate kinase family.</text>
</comment>
<keyword evidence="2" id="KW-0479">Metal-binding</keyword>
<feature type="binding site" evidence="2">
    <location>
        <position position="126"/>
    </location>
    <ligand>
        <name>Mg(2+)</name>
        <dbReference type="ChEBI" id="CHEBI:18420"/>
        <label>1</label>
    </ligand>
</feature>
<feature type="binding site" evidence="2">
    <location>
        <position position="150"/>
    </location>
    <ligand>
        <name>ATP</name>
        <dbReference type="ChEBI" id="CHEBI:30616"/>
    </ligand>
</feature>
<dbReference type="GO" id="GO:0009228">
    <property type="term" value="P:thiamine biosynthetic process"/>
    <property type="evidence" value="ECO:0007669"/>
    <property type="project" value="UniProtKB-KW"/>
</dbReference>
<accession>A0A1H1WMI3</accession>
<dbReference type="GO" id="GO:0009030">
    <property type="term" value="F:thiamine-phosphate kinase activity"/>
    <property type="evidence" value="ECO:0007669"/>
    <property type="project" value="UniProtKB-UniRule"/>
</dbReference>
<evidence type="ECO:0000259" key="3">
    <source>
        <dbReference type="Pfam" id="PF00586"/>
    </source>
</evidence>
<dbReference type="InterPro" id="IPR010918">
    <property type="entry name" value="PurM-like_C_dom"/>
</dbReference>
<dbReference type="HAMAP" id="MF_02128">
    <property type="entry name" value="TMP_kinase"/>
    <property type="match status" value="1"/>
</dbReference>
<comment type="function">
    <text evidence="2">Catalyzes the ATP-dependent phosphorylation of thiamine-monophosphate (TMP) to form thiamine-pyrophosphate (TPP), the active form of vitamin B1.</text>
</comment>
<keyword evidence="2" id="KW-0460">Magnesium</keyword>
<dbReference type="InterPro" id="IPR036676">
    <property type="entry name" value="PurM-like_C_sf"/>
</dbReference>
<dbReference type="GO" id="GO:0005524">
    <property type="term" value="F:ATP binding"/>
    <property type="evidence" value="ECO:0007669"/>
    <property type="project" value="UniProtKB-UniRule"/>
</dbReference>
<sequence length="331" mass="34948">MPMGEFELVRRFFRSKALEQAGDRQMVALGIGDDAALLNVRPGYRSVISTDSMVESVHFPSDYISADLGYRALAVAASDLAAMAARPVAFTLALTLPRTDEAWLEGFSRGLACAAGDLRMSLIGGDTTRGPLNIGVTVFGEVASGAEMRRDGAHPGDLLCISGPLGDGAAGLAVVTGQDLPAGLTEADRDYLRRRFWSPQVHWEFGLELAKVASAGLDVSDGLLADAGHLAEESGVGLQIRLADLPLSSALGCWPAAQRDAWMLSGGDDYVLLFTLPRASEPQLNVWRAAGWPVTVIGRVVGGEGVWLDRGDGLETYSGAPGYQHFGGCSV</sequence>
<feature type="binding site" evidence="2">
    <location>
        <begin position="125"/>
        <end position="126"/>
    </location>
    <ligand>
        <name>ATP</name>
        <dbReference type="ChEBI" id="CHEBI:30616"/>
    </ligand>
</feature>
<feature type="binding site" evidence="2">
    <location>
        <position position="51"/>
    </location>
    <ligand>
        <name>Mg(2+)</name>
        <dbReference type="ChEBI" id="CHEBI:18420"/>
        <label>1</label>
    </ligand>
</feature>
<feature type="binding site" evidence="2">
    <location>
        <position position="34"/>
    </location>
    <ligand>
        <name>Mg(2+)</name>
        <dbReference type="ChEBI" id="CHEBI:18420"/>
        <label>3</label>
    </ligand>
</feature>
<organism evidence="5 6">
    <name type="scientific">Halopseudomonas xinjiangensis</name>
    <dbReference type="NCBI Taxonomy" id="487184"/>
    <lineage>
        <taxon>Bacteria</taxon>
        <taxon>Pseudomonadati</taxon>
        <taxon>Pseudomonadota</taxon>
        <taxon>Gammaproteobacteria</taxon>
        <taxon>Pseudomonadales</taxon>
        <taxon>Pseudomonadaceae</taxon>
        <taxon>Halopseudomonas</taxon>
    </lineage>
</organism>
<dbReference type="InterPro" id="IPR006283">
    <property type="entry name" value="ThiL-like"/>
</dbReference>
<evidence type="ECO:0000313" key="5">
    <source>
        <dbReference type="EMBL" id="SDS97811.1"/>
    </source>
</evidence>